<dbReference type="Gramene" id="Bra038030.1">
    <property type="protein sequence ID" value="Bra038030.1-P"/>
    <property type="gene ID" value="Bra038030"/>
</dbReference>
<keyword evidence="8" id="KW-1185">Reference proteome</keyword>
<protein>
    <recommendedName>
        <fullName evidence="6">MGS-like domain-containing protein</fullName>
    </recommendedName>
</protein>
<accession>M4FAB6</accession>
<keyword evidence="1" id="KW-0808">Transferase</keyword>
<dbReference type="Proteomes" id="UP000011750">
    <property type="component" value="Chromosome A06"/>
</dbReference>
<dbReference type="InterPro" id="IPR036914">
    <property type="entry name" value="MGS-like_dom_sf"/>
</dbReference>
<evidence type="ECO:0000313" key="7">
    <source>
        <dbReference type="EnsemblPlants" id="Bra038030.1-P"/>
    </source>
</evidence>
<dbReference type="AlphaFoldDB" id="M4FAB6"/>
<reference evidence="7 8" key="2">
    <citation type="journal article" date="2018" name="Hortic Res">
        <title>Improved Brassica rapa reference genome by single-molecule sequencing and chromosome conformation capture technologies.</title>
        <authorList>
            <person name="Zhang L."/>
            <person name="Cai X."/>
            <person name="Wu J."/>
            <person name="Liu M."/>
            <person name="Grob S."/>
            <person name="Cheng F."/>
            <person name="Liang J."/>
            <person name="Cai C."/>
            <person name="Liu Z."/>
            <person name="Liu B."/>
            <person name="Wang F."/>
            <person name="Li S."/>
            <person name="Liu F."/>
            <person name="Li X."/>
            <person name="Cheng L."/>
            <person name="Yang W."/>
            <person name="Li M.H."/>
            <person name="Grossniklaus U."/>
            <person name="Zheng H."/>
            <person name="Wang X."/>
        </authorList>
    </citation>
    <scope>NUCLEOTIDE SEQUENCE [LARGE SCALE GENOMIC DNA]</scope>
    <source>
        <strain evidence="7 8">cv. Chiifu-401-42</strain>
    </source>
</reference>
<feature type="domain" description="MGS-like" evidence="6">
    <location>
        <begin position="69"/>
        <end position="155"/>
    </location>
</feature>
<evidence type="ECO:0000313" key="8">
    <source>
        <dbReference type="Proteomes" id="UP000011750"/>
    </source>
</evidence>
<dbReference type="Gene3D" id="3.40.50.1380">
    <property type="entry name" value="Methylglyoxal synthase-like domain"/>
    <property type="match status" value="1"/>
</dbReference>
<dbReference type="InterPro" id="IPR002695">
    <property type="entry name" value="PurH-like"/>
</dbReference>
<dbReference type="FunFam" id="3.40.50.1380:FF:000001">
    <property type="entry name" value="Bifunctional purine biosynthesis protein PurH"/>
    <property type="match status" value="1"/>
</dbReference>
<dbReference type="EnsemblPlants" id="Bra038030.1">
    <property type="protein sequence ID" value="Bra038030.1-P"/>
    <property type="gene ID" value="Bra038030"/>
</dbReference>
<dbReference type="InParanoid" id="M4FAB6"/>
<evidence type="ECO:0000256" key="1">
    <source>
        <dbReference type="ARBA" id="ARBA00022679"/>
    </source>
</evidence>
<dbReference type="CDD" id="cd01421">
    <property type="entry name" value="IMPCH"/>
    <property type="match status" value="1"/>
</dbReference>
<dbReference type="SMART" id="SM00798">
    <property type="entry name" value="AICARFT_IMPCHas"/>
    <property type="match status" value="1"/>
</dbReference>
<dbReference type="PANTHER" id="PTHR11692:SF2">
    <property type="entry name" value="MGS-LIKE DOMAIN-CONTAINING PROTEIN"/>
    <property type="match status" value="1"/>
</dbReference>
<dbReference type="OMA" id="INVCAGP"/>
<dbReference type="SUPFAM" id="SSF52335">
    <property type="entry name" value="Methylglyoxal synthase-like"/>
    <property type="match status" value="1"/>
</dbReference>
<proteinExistence type="predicted"/>
<reference evidence="7" key="3">
    <citation type="submission" date="2023-03" db="UniProtKB">
        <authorList>
            <consortium name="EnsemblPlants"/>
        </authorList>
    </citation>
    <scope>IDENTIFICATION</scope>
    <source>
        <strain evidence="7">cv. Chiifu-401-42</strain>
    </source>
</reference>
<dbReference type="InterPro" id="IPR011607">
    <property type="entry name" value="MGS-like_dom"/>
</dbReference>
<evidence type="ECO:0000259" key="6">
    <source>
        <dbReference type="SMART" id="SM00851"/>
    </source>
</evidence>
<organism evidence="7 8">
    <name type="scientific">Brassica campestris</name>
    <name type="common">Field mustard</name>
    <dbReference type="NCBI Taxonomy" id="3711"/>
    <lineage>
        <taxon>Eukaryota</taxon>
        <taxon>Viridiplantae</taxon>
        <taxon>Streptophyta</taxon>
        <taxon>Embryophyta</taxon>
        <taxon>Tracheophyta</taxon>
        <taxon>Spermatophyta</taxon>
        <taxon>Magnoliopsida</taxon>
        <taxon>eudicotyledons</taxon>
        <taxon>Gunneridae</taxon>
        <taxon>Pentapetalae</taxon>
        <taxon>rosids</taxon>
        <taxon>malvids</taxon>
        <taxon>Brassicales</taxon>
        <taxon>Brassicaceae</taxon>
        <taxon>Brassiceae</taxon>
        <taxon>Brassica</taxon>
    </lineage>
</organism>
<dbReference type="Pfam" id="PF01808">
    <property type="entry name" value="AICARFT_IMPCHas"/>
    <property type="match status" value="1"/>
</dbReference>
<dbReference type="HOGENOM" id="CLU_804987_0_0_1"/>
<dbReference type="STRING" id="51351.M4FAB6"/>
<dbReference type="GO" id="GO:0005829">
    <property type="term" value="C:cytosol"/>
    <property type="evidence" value="ECO:0000318"/>
    <property type="project" value="GO_Central"/>
</dbReference>
<dbReference type="GO" id="GO:0004643">
    <property type="term" value="F:phosphoribosylaminoimidazolecarboxamide formyltransferase activity"/>
    <property type="evidence" value="ECO:0000318"/>
    <property type="project" value="GO_Central"/>
</dbReference>
<sequence length="345" mass="38151">MFFRDASLRPREAKLKFRLIHIGEARNPKSKILIGQEILLIDEEKQQVYSKLLRPSFITVQTMSESQTALKNQPQSSASSEKKLNDRAKTLHPNIHGGILARRDVEHHMEAFNEHGVGTFDVVVINLYPFYDKVTAPGGISFEDGIENIDIGGAAMIKAVAKNHKDVFIVVDSEDYQAVLEYLKGAQNDQKFRRKSAWKAFQHIAAYDSAVSEWLWKQTEGRRYGVELAVADKSDEAVYVGSGGEITKLTNIRAAEAGHLHTFTISSIFNKRNCPPVPDFVVDGVSSLTINVCAGPPDNENEPAGETTAGGASVTNLLIPTSLKQLRRHALHRLKRIVVSHGVGS</sequence>
<dbReference type="GO" id="GO:0006189">
    <property type="term" value="P:'de novo' IMP biosynthetic process"/>
    <property type="evidence" value="ECO:0000318"/>
    <property type="project" value="GO_Central"/>
</dbReference>
<dbReference type="SMART" id="SM00851">
    <property type="entry name" value="MGS"/>
    <property type="match status" value="1"/>
</dbReference>
<feature type="region of interest" description="Disordered" evidence="5">
    <location>
        <begin position="65"/>
        <end position="84"/>
    </location>
</feature>
<dbReference type="GO" id="GO:0003937">
    <property type="term" value="F:IMP cyclohydrolase activity"/>
    <property type="evidence" value="ECO:0000318"/>
    <property type="project" value="GO_Central"/>
</dbReference>
<dbReference type="PANTHER" id="PTHR11692">
    <property type="entry name" value="BIFUNCTIONAL PURINE BIOSYNTHESIS PROTEIN PURH"/>
    <property type="match status" value="1"/>
</dbReference>
<evidence type="ECO:0000256" key="5">
    <source>
        <dbReference type="SAM" id="MobiDB-lite"/>
    </source>
</evidence>
<keyword evidence="4" id="KW-0511">Multifunctional enzyme</keyword>
<evidence type="ECO:0000256" key="3">
    <source>
        <dbReference type="ARBA" id="ARBA00022801"/>
    </source>
</evidence>
<dbReference type="eggNOG" id="KOG2555">
    <property type="taxonomic scope" value="Eukaryota"/>
</dbReference>
<reference evidence="7 8" key="1">
    <citation type="journal article" date="2011" name="Nat. Genet.">
        <title>The genome of the mesopolyploid crop species Brassica rapa.</title>
        <authorList>
            <consortium name="Brassica rapa Genome Sequencing Project Consortium"/>
            <person name="Wang X."/>
            <person name="Wang H."/>
            <person name="Wang J."/>
            <person name="Sun R."/>
            <person name="Wu J."/>
            <person name="Liu S."/>
            <person name="Bai Y."/>
            <person name="Mun J.H."/>
            <person name="Bancroft I."/>
            <person name="Cheng F."/>
            <person name="Huang S."/>
            <person name="Li X."/>
            <person name="Hua W."/>
            <person name="Wang J."/>
            <person name="Wang X."/>
            <person name="Freeling M."/>
            <person name="Pires J.C."/>
            <person name="Paterson A.H."/>
            <person name="Chalhoub B."/>
            <person name="Wang B."/>
            <person name="Hayward A."/>
            <person name="Sharpe A.G."/>
            <person name="Park B.S."/>
            <person name="Weisshaar B."/>
            <person name="Liu B."/>
            <person name="Li B."/>
            <person name="Liu B."/>
            <person name="Tong C."/>
            <person name="Song C."/>
            <person name="Duran C."/>
            <person name="Peng C."/>
            <person name="Geng C."/>
            <person name="Koh C."/>
            <person name="Lin C."/>
            <person name="Edwards D."/>
            <person name="Mu D."/>
            <person name="Shen D."/>
            <person name="Soumpourou E."/>
            <person name="Li F."/>
            <person name="Fraser F."/>
            <person name="Conant G."/>
            <person name="Lassalle G."/>
            <person name="King G.J."/>
            <person name="Bonnema G."/>
            <person name="Tang H."/>
            <person name="Wang H."/>
            <person name="Belcram H."/>
            <person name="Zhou H."/>
            <person name="Hirakawa H."/>
            <person name="Abe H."/>
            <person name="Guo H."/>
            <person name="Wang H."/>
            <person name="Jin H."/>
            <person name="Parkin I.A."/>
            <person name="Batley J."/>
            <person name="Kim J.S."/>
            <person name="Just J."/>
            <person name="Li J."/>
            <person name="Xu J."/>
            <person name="Deng J."/>
            <person name="Kim J.A."/>
            <person name="Li J."/>
            <person name="Yu J."/>
            <person name="Meng J."/>
            <person name="Wang J."/>
            <person name="Min J."/>
            <person name="Poulain J."/>
            <person name="Wang J."/>
            <person name="Hatakeyama K."/>
            <person name="Wu K."/>
            <person name="Wang L."/>
            <person name="Fang L."/>
            <person name="Trick M."/>
            <person name="Links M.G."/>
            <person name="Zhao M."/>
            <person name="Jin M."/>
            <person name="Ramchiary N."/>
            <person name="Drou N."/>
            <person name="Berkman P.J."/>
            <person name="Cai Q."/>
            <person name="Huang Q."/>
            <person name="Li R."/>
            <person name="Tabata S."/>
            <person name="Cheng S."/>
            <person name="Zhang S."/>
            <person name="Zhang S."/>
            <person name="Huang S."/>
            <person name="Sato S."/>
            <person name="Sun S."/>
            <person name="Kwon S.J."/>
            <person name="Choi S.R."/>
            <person name="Lee T.H."/>
            <person name="Fan W."/>
            <person name="Zhao X."/>
            <person name="Tan X."/>
            <person name="Xu X."/>
            <person name="Wang Y."/>
            <person name="Qiu Y."/>
            <person name="Yin Y."/>
            <person name="Li Y."/>
            <person name="Du Y."/>
            <person name="Liao Y."/>
            <person name="Lim Y."/>
            <person name="Narusaka Y."/>
            <person name="Wang Y."/>
            <person name="Wang Z."/>
            <person name="Li Z."/>
            <person name="Wang Z."/>
            <person name="Xiong Z."/>
            <person name="Zhang Z."/>
        </authorList>
    </citation>
    <scope>NUCLEOTIDE SEQUENCE [LARGE SCALE GENOMIC DNA]</scope>
    <source>
        <strain evidence="7 8">cv. Chiifu-401-42</strain>
    </source>
</reference>
<name>M4FAB6_BRACM</name>
<keyword evidence="3" id="KW-0378">Hydrolase</keyword>
<evidence type="ECO:0000256" key="4">
    <source>
        <dbReference type="ARBA" id="ARBA00023268"/>
    </source>
</evidence>
<feature type="compositionally biased region" description="Polar residues" evidence="5">
    <location>
        <begin position="65"/>
        <end position="79"/>
    </location>
</feature>
<evidence type="ECO:0000256" key="2">
    <source>
        <dbReference type="ARBA" id="ARBA00022755"/>
    </source>
</evidence>
<keyword evidence="2" id="KW-0658">Purine biosynthesis</keyword>